<accession>A0A927E6P5</accession>
<name>A0A927E6P5_9HYPH</name>
<evidence type="ECO:0000256" key="5">
    <source>
        <dbReference type="ARBA" id="ARBA00022989"/>
    </source>
</evidence>
<dbReference type="PANTHER" id="PTHR23028">
    <property type="entry name" value="ACETYLTRANSFERASE"/>
    <property type="match status" value="1"/>
</dbReference>
<feature type="transmembrane region" description="Helical" evidence="8">
    <location>
        <begin position="126"/>
        <end position="147"/>
    </location>
</feature>
<gene>
    <name evidence="11" type="ORF">IED13_08715</name>
</gene>
<dbReference type="Pfam" id="PF13472">
    <property type="entry name" value="Lipase_GDSL_2"/>
    <property type="match status" value="1"/>
</dbReference>
<feature type="domain" description="Acyltransferase 3" evidence="9">
    <location>
        <begin position="48"/>
        <end position="362"/>
    </location>
</feature>
<feature type="transmembrane region" description="Helical" evidence="8">
    <location>
        <begin position="54"/>
        <end position="73"/>
    </location>
</feature>
<keyword evidence="3" id="KW-0808">Transferase</keyword>
<keyword evidence="7 11" id="KW-0012">Acyltransferase</keyword>
<keyword evidence="5 8" id="KW-1133">Transmembrane helix</keyword>
<evidence type="ECO:0000313" key="12">
    <source>
        <dbReference type="Proteomes" id="UP000619295"/>
    </source>
</evidence>
<keyword evidence="2" id="KW-1003">Cell membrane</keyword>
<dbReference type="InterPro" id="IPR002656">
    <property type="entry name" value="Acyl_transf_3_dom"/>
</dbReference>
<evidence type="ECO:0000259" key="9">
    <source>
        <dbReference type="Pfam" id="PF01757"/>
    </source>
</evidence>
<dbReference type="Proteomes" id="UP000619295">
    <property type="component" value="Unassembled WGS sequence"/>
</dbReference>
<comment type="subcellular location">
    <subcellularLocation>
        <location evidence="1">Cell membrane</location>
        <topology evidence="1">Multi-pass membrane protein</topology>
    </subcellularLocation>
</comment>
<feature type="transmembrane region" description="Helical" evidence="8">
    <location>
        <begin position="344"/>
        <end position="366"/>
    </location>
</feature>
<comment type="caution">
    <text evidence="11">The sequence shown here is derived from an EMBL/GenBank/DDBJ whole genome shotgun (WGS) entry which is preliminary data.</text>
</comment>
<reference evidence="11" key="1">
    <citation type="submission" date="2020-09" db="EMBL/GenBank/DDBJ databases">
        <title>Bosea spartocytisi sp. nov. a root nodule endophyte of Spartocytisus supranubius in the high mountain ecosystem fo the Teide National Park (Canary Islands, Spain).</title>
        <authorList>
            <person name="Pulido-Suarez L."/>
            <person name="Peix A."/>
            <person name="Igual J.M."/>
            <person name="Socas-Perez N."/>
            <person name="Velazquez E."/>
            <person name="Flores-Felix J.D."/>
            <person name="Leon-Barrios M."/>
        </authorList>
    </citation>
    <scope>NUCLEOTIDE SEQUENCE</scope>
    <source>
        <strain evidence="11">SSUT16</strain>
    </source>
</reference>
<dbReference type="EMBL" id="JACXWY010000004">
    <property type="protein sequence ID" value="MBD3845778.1"/>
    <property type="molecule type" value="Genomic_DNA"/>
</dbReference>
<keyword evidence="4 8" id="KW-0812">Transmembrane</keyword>
<dbReference type="Gene3D" id="3.40.50.1110">
    <property type="entry name" value="SGNH hydrolase"/>
    <property type="match status" value="1"/>
</dbReference>
<dbReference type="GO" id="GO:0009103">
    <property type="term" value="P:lipopolysaccharide biosynthetic process"/>
    <property type="evidence" value="ECO:0007669"/>
    <property type="project" value="TreeGrafter"/>
</dbReference>
<evidence type="ECO:0000313" key="11">
    <source>
        <dbReference type="EMBL" id="MBD3845778.1"/>
    </source>
</evidence>
<dbReference type="InterPro" id="IPR013830">
    <property type="entry name" value="SGNH_hydro"/>
</dbReference>
<feature type="domain" description="SGNH hydrolase-type esterase" evidence="10">
    <location>
        <begin position="468"/>
        <end position="608"/>
    </location>
</feature>
<dbReference type="InterPro" id="IPR050879">
    <property type="entry name" value="Acyltransferase_3"/>
</dbReference>
<dbReference type="RefSeq" id="WP_191123940.1">
    <property type="nucleotide sequence ID" value="NZ_JACXWY010000004.1"/>
</dbReference>
<keyword evidence="6 8" id="KW-0472">Membrane</keyword>
<evidence type="ECO:0000256" key="2">
    <source>
        <dbReference type="ARBA" id="ARBA00022475"/>
    </source>
</evidence>
<feature type="transmembrane region" description="Helical" evidence="8">
    <location>
        <begin position="85"/>
        <end position="106"/>
    </location>
</feature>
<keyword evidence="12" id="KW-1185">Reference proteome</keyword>
<evidence type="ECO:0000256" key="4">
    <source>
        <dbReference type="ARBA" id="ARBA00022692"/>
    </source>
</evidence>
<dbReference type="InterPro" id="IPR036514">
    <property type="entry name" value="SGNH_hydro_sf"/>
</dbReference>
<dbReference type="SUPFAM" id="SSF52266">
    <property type="entry name" value="SGNH hydrolase"/>
    <property type="match status" value="1"/>
</dbReference>
<protein>
    <submittedName>
        <fullName evidence="11">Acyltransferase</fullName>
    </submittedName>
</protein>
<feature type="transmembrane region" description="Helical" evidence="8">
    <location>
        <begin position="240"/>
        <end position="261"/>
    </location>
</feature>
<evidence type="ECO:0000256" key="7">
    <source>
        <dbReference type="ARBA" id="ARBA00023315"/>
    </source>
</evidence>
<evidence type="ECO:0000256" key="6">
    <source>
        <dbReference type="ARBA" id="ARBA00023136"/>
    </source>
</evidence>
<dbReference type="Pfam" id="PF01757">
    <property type="entry name" value="Acyl_transf_3"/>
    <property type="match status" value="1"/>
</dbReference>
<feature type="transmembrane region" description="Helical" evidence="8">
    <location>
        <begin position="159"/>
        <end position="181"/>
    </location>
</feature>
<dbReference type="PANTHER" id="PTHR23028:SF53">
    <property type="entry name" value="ACYL_TRANSF_3 DOMAIN-CONTAINING PROTEIN"/>
    <property type="match status" value="1"/>
</dbReference>
<proteinExistence type="predicted"/>
<organism evidence="11 12">
    <name type="scientific">Bosea spartocytisi</name>
    <dbReference type="NCBI Taxonomy" id="2773451"/>
    <lineage>
        <taxon>Bacteria</taxon>
        <taxon>Pseudomonadati</taxon>
        <taxon>Pseudomonadota</taxon>
        <taxon>Alphaproteobacteria</taxon>
        <taxon>Hyphomicrobiales</taxon>
        <taxon>Boseaceae</taxon>
        <taxon>Bosea</taxon>
    </lineage>
</organism>
<evidence type="ECO:0000256" key="8">
    <source>
        <dbReference type="SAM" id="Phobius"/>
    </source>
</evidence>
<dbReference type="GO" id="GO:0016747">
    <property type="term" value="F:acyltransferase activity, transferring groups other than amino-acyl groups"/>
    <property type="evidence" value="ECO:0007669"/>
    <property type="project" value="InterPro"/>
</dbReference>
<feature type="transmembrane region" description="Helical" evidence="8">
    <location>
        <begin position="266"/>
        <end position="284"/>
    </location>
</feature>
<sequence length="625" mass="67744">MRRQDDVSVEAAGPAAPGATAAAGTRWWWLNGPSFAERLAAAGNRPAGFDYLRLLLSTLVIVTHAVGVAYGVGETLRVFGGAWRPAVALILPMFFALSGFLVAGSLERCRSLISFLGLRLIRLVPALAVETFAAAIVIGAIFTTLPLTEYFSSPLFRQYFLNILGVVQFLLPGVFLGNPWSGLVNGQLWTLPWELYCYLIIAGITALGLLRREDRALATILIVHAVIFVIYVLIRRHQPGVTVSGPVLILCFLYGIGAYLFRKRIIWSKALFALALAATLLGLSVPGGDYLIALPCAYLTAFLGLTSPRRSWLVSSGDYSYGLFLYGFPIQQAVVATFGAGQSWWANAAISWCLAFALAFLSWHLVEKNAMKLRPRLLATEASLLARLPAPDAFTGWLRSRRVLTALAVVLVAAAATGTYLALRKPAENFPLLARLAVINAHIGEADPDYVFIAGDSNAEMINATHRLCGRNVVNAGISGAKMTDMNGHWATFAFTKKPGSIVILIGTNDLHRKRKPTQPKYLDAFERNADWLIASAAALSTKVFVAAVPPAEPGMIKYYEPAAVVALSERLKRACDRHACTFIDPFAGTRDGTEGFAKPDSTHDGIHVRSYRDAMASVEAQICS</sequence>
<dbReference type="GO" id="GO:0005886">
    <property type="term" value="C:plasma membrane"/>
    <property type="evidence" value="ECO:0007669"/>
    <property type="project" value="UniProtKB-SubCell"/>
</dbReference>
<dbReference type="GO" id="GO:0016788">
    <property type="term" value="F:hydrolase activity, acting on ester bonds"/>
    <property type="evidence" value="ECO:0007669"/>
    <property type="project" value="UniProtKB-ARBA"/>
</dbReference>
<dbReference type="AlphaFoldDB" id="A0A927E6P5"/>
<evidence type="ECO:0000256" key="1">
    <source>
        <dbReference type="ARBA" id="ARBA00004651"/>
    </source>
</evidence>
<evidence type="ECO:0000256" key="3">
    <source>
        <dbReference type="ARBA" id="ARBA00022679"/>
    </source>
</evidence>
<evidence type="ECO:0000259" key="10">
    <source>
        <dbReference type="Pfam" id="PF13472"/>
    </source>
</evidence>
<feature type="transmembrane region" description="Helical" evidence="8">
    <location>
        <begin position="403"/>
        <end position="423"/>
    </location>
</feature>
<feature type="transmembrane region" description="Helical" evidence="8">
    <location>
        <begin position="217"/>
        <end position="234"/>
    </location>
</feature>
<feature type="transmembrane region" description="Helical" evidence="8">
    <location>
        <begin position="193"/>
        <end position="210"/>
    </location>
</feature>